<evidence type="ECO:0000259" key="1">
    <source>
        <dbReference type="Pfam" id="PF00501"/>
    </source>
</evidence>
<dbReference type="Gene3D" id="3.30.300.30">
    <property type="match status" value="1"/>
</dbReference>
<accession>A0A1H6D1N6</accession>
<feature type="domain" description="AMP-binding enzyme C-terminal" evidence="2">
    <location>
        <begin position="424"/>
        <end position="502"/>
    </location>
</feature>
<proteinExistence type="predicted"/>
<dbReference type="Gene3D" id="3.40.50.12780">
    <property type="entry name" value="N-terminal domain of ligase-like"/>
    <property type="match status" value="1"/>
</dbReference>
<name>A0A1H6D1N6_9ACTN</name>
<organism evidence="3 4">
    <name type="scientific">Thermomonospora echinospora</name>
    <dbReference type="NCBI Taxonomy" id="1992"/>
    <lineage>
        <taxon>Bacteria</taxon>
        <taxon>Bacillati</taxon>
        <taxon>Actinomycetota</taxon>
        <taxon>Actinomycetes</taxon>
        <taxon>Streptosporangiales</taxon>
        <taxon>Thermomonosporaceae</taxon>
        <taxon>Thermomonospora</taxon>
    </lineage>
</organism>
<sequence>MLGETAMHPGAYALSTPDKPAVVMADGRSISYAELEKAANQLAHLFRSAGLRRGDHIALVAENRPEFFVVVWAAQRSGLHYTACSTLLNAEELGRIVNDCTARVLVATDATIAAAQAIDAPAVERRLLIGGRQDVPVGWEPLETALAGRPATPIADQAEGARMLYSSGTTGRPKGVKLPLPTEEYPHDPAGEAIAGLFGITDTTIHLSPAPLYHAAPLFVALIVHRMGGTVVLQERFEAEEFLRAIERFRVTFTQVVPTMFIRLLRLPEKLRHRYDCSSLRGVVHTAAPCPVEVKERMIEWWGPVIHEYYTGTEGCGFVYCDCQEWLAHKGTVGRAMFDMPVHVLGEDGTELPVGQPGTIYFEGSSPFEYHGDPEQTRGTRDPRGRGWSTLGDIGYLDADGFLYLTDRRAYVINSGGVNIYPQEAENVLALHPKVADAAVFGVPDEEMGERVHAVVEPADGVSGSPELAAELIDHCRERIAHYKCPRSIDFRSPLPRQPTGKLYKRLLRDEYWRDRSLAGPTEDHA</sequence>
<evidence type="ECO:0000259" key="2">
    <source>
        <dbReference type="Pfam" id="PF13193"/>
    </source>
</evidence>
<dbReference type="AlphaFoldDB" id="A0A1H6D1N6"/>
<dbReference type="InterPro" id="IPR020845">
    <property type="entry name" value="AMP-binding_CS"/>
</dbReference>
<dbReference type="SUPFAM" id="SSF56801">
    <property type="entry name" value="Acetyl-CoA synthetase-like"/>
    <property type="match status" value="1"/>
</dbReference>
<dbReference type="RefSeq" id="WP_235018103.1">
    <property type="nucleotide sequence ID" value="NZ_FNVO01000012.1"/>
</dbReference>
<dbReference type="PROSITE" id="PS00455">
    <property type="entry name" value="AMP_BINDING"/>
    <property type="match status" value="1"/>
</dbReference>
<reference evidence="4" key="1">
    <citation type="submission" date="2016-10" db="EMBL/GenBank/DDBJ databases">
        <authorList>
            <person name="Varghese N."/>
            <person name="Submissions S."/>
        </authorList>
    </citation>
    <scope>NUCLEOTIDE SEQUENCE [LARGE SCALE GENOMIC DNA]</scope>
    <source>
        <strain evidence="4">DSM 43163</strain>
    </source>
</reference>
<dbReference type="EMBL" id="FNVO01000012">
    <property type="protein sequence ID" value="SEG78705.1"/>
    <property type="molecule type" value="Genomic_DNA"/>
</dbReference>
<keyword evidence="3" id="KW-0436">Ligase</keyword>
<dbReference type="InterPro" id="IPR042099">
    <property type="entry name" value="ANL_N_sf"/>
</dbReference>
<keyword evidence="4" id="KW-1185">Reference proteome</keyword>
<evidence type="ECO:0000313" key="4">
    <source>
        <dbReference type="Proteomes" id="UP000236723"/>
    </source>
</evidence>
<dbReference type="InterPro" id="IPR025110">
    <property type="entry name" value="AMP-bd_C"/>
</dbReference>
<feature type="domain" description="AMP-dependent synthetase/ligase" evidence="1">
    <location>
        <begin position="15"/>
        <end position="366"/>
    </location>
</feature>
<dbReference type="PANTHER" id="PTHR24096">
    <property type="entry name" value="LONG-CHAIN-FATTY-ACID--COA LIGASE"/>
    <property type="match status" value="1"/>
</dbReference>
<dbReference type="GO" id="GO:0016405">
    <property type="term" value="F:CoA-ligase activity"/>
    <property type="evidence" value="ECO:0007669"/>
    <property type="project" value="TreeGrafter"/>
</dbReference>
<gene>
    <name evidence="3" type="ORF">SAMN04489712_112114</name>
</gene>
<dbReference type="InterPro" id="IPR045851">
    <property type="entry name" value="AMP-bd_C_sf"/>
</dbReference>
<dbReference type="PANTHER" id="PTHR24096:SF323">
    <property type="entry name" value="BLR3536 PROTEIN"/>
    <property type="match status" value="1"/>
</dbReference>
<dbReference type="Pfam" id="PF00501">
    <property type="entry name" value="AMP-binding"/>
    <property type="match status" value="1"/>
</dbReference>
<dbReference type="Pfam" id="PF13193">
    <property type="entry name" value="AMP-binding_C"/>
    <property type="match status" value="1"/>
</dbReference>
<protein>
    <submittedName>
        <fullName evidence="3">Acyl-CoA synthetase (AMP-forming)/AMP-acid ligase II</fullName>
    </submittedName>
</protein>
<evidence type="ECO:0000313" key="3">
    <source>
        <dbReference type="EMBL" id="SEG78705.1"/>
    </source>
</evidence>
<dbReference type="Proteomes" id="UP000236723">
    <property type="component" value="Unassembled WGS sequence"/>
</dbReference>
<dbReference type="InterPro" id="IPR000873">
    <property type="entry name" value="AMP-dep_synth/lig_dom"/>
</dbReference>